<evidence type="ECO:0000256" key="3">
    <source>
        <dbReference type="ARBA" id="ARBA00022692"/>
    </source>
</evidence>
<dbReference type="PANTHER" id="PTHR46730">
    <property type="entry name" value="POLYCYSTIN-1"/>
    <property type="match status" value="1"/>
</dbReference>
<dbReference type="SMART" id="SM00060">
    <property type="entry name" value="FN3"/>
    <property type="match status" value="2"/>
</dbReference>
<dbReference type="InterPro" id="IPR006558">
    <property type="entry name" value="LamG-like"/>
</dbReference>
<dbReference type="PANTHER" id="PTHR46730:SF4">
    <property type="entry name" value="POLYCYSTIC KIDNEY DISEASE PROTEIN 1-LIKE 1"/>
    <property type="match status" value="1"/>
</dbReference>
<dbReference type="InterPro" id="IPR022409">
    <property type="entry name" value="PKD/Chitinase_dom"/>
</dbReference>
<evidence type="ECO:0000313" key="15">
    <source>
        <dbReference type="EMBL" id="ANS79788.1"/>
    </source>
</evidence>
<feature type="domain" description="PKD" evidence="13">
    <location>
        <begin position="1175"/>
        <end position="1263"/>
    </location>
</feature>
<dbReference type="InterPro" id="IPR001791">
    <property type="entry name" value="Laminin_G"/>
</dbReference>
<dbReference type="InterPro" id="IPR013783">
    <property type="entry name" value="Ig-like_fold"/>
</dbReference>
<dbReference type="GO" id="GO:0008843">
    <property type="term" value="F:endochitinase activity"/>
    <property type="evidence" value="ECO:0007669"/>
    <property type="project" value="UniProtKB-EC"/>
</dbReference>
<dbReference type="EC" id="3.2.1.14" evidence="15"/>
<dbReference type="CDD" id="cd00063">
    <property type="entry name" value="FN3"/>
    <property type="match status" value="1"/>
</dbReference>
<dbReference type="STRING" id="1758689.SGUI_2392"/>
<organism evidence="15 16">
    <name type="scientific">Serinicoccus hydrothermalis</name>
    <dbReference type="NCBI Taxonomy" id="1758689"/>
    <lineage>
        <taxon>Bacteria</taxon>
        <taxon>Bacillati</taxon>
        <taxon>Actinomycetota</taxon>
        <taxon>Actinomycetes</taxon>
        <taxon>Micrococcales</taxon>
        <taxon>Ornithinimicrobiaceae</taxon>
        <taxon>Serinicoccus</taxon>
    </lineage>
</organism>
<comment type="subcellular location">
    <subcellularLocation>
        <location evidence="2">Cell projection</location>
    </subcellularLocation>
    <subcellularLocation>
        <location evidence="1">Membrane</location>
        <topology evidence="1">Multi-pass membrane protein</topology>
    </subcellularLocation>
</comment>
<keyword evidence="11" id="KW-0119">Carbohydrate metabolism</keyword>
<protein>
    <submittedName>
        <fullName evidence="15">Chitinase</fullName>
        <ecNumber evidence="15">3.2.1.14</ecNumber>
    </submittedName>
</protein>
<keyword evidence="11" id="KW-0624">Polysaccharide degradation</keyword>
<feature type="domain" description="PKD" evidence="13">
    <location>
        <begin position="1006"/>
        <end position="1094"/>
    </location>
</feature>
<feature type="domain" description="Fibronectin type-III" evidence="14">
    <location>
        <begin position="450"/>
        <end position="549"/>
    </location>
</feature>
<dbReference type="GO" id="GO:0042995">
    <property type="term" value="C:cell projection"/>
    <property type="evidence" value="ECO:0007669"/>
    <property type="project" value="UniProtKB-SubCell"/>
</dbReference>
<dbReference type="CDD" id="cd00110">
    <property type="entry name" value="LamG"/>
    <property type="match status" value="2"/>
</dbReference>
<evidence type="ECO:0000256" key="2">
    <source>
        <dbReference type="ARBA" id="ARBA00004316"/>
    </source>
</evidence>
<evidence type="ECO:0000256" key="6">
    <source>
        <dbReference type="ARBA" id="ARBA00022989"/>
    </source>
</evidence>
<dbReference type="Gene3D" id="2.60.120.560">
    <property type="entry name" value="Exo-inulinase, domain 1"/>
    <property type="match status" value="1"/>
</dbReference>
<dbReference type="GO" id="GO:0000272">
    <property type="term" value="P:polysaccharide catabolic process"/>
    <property type="evidence" value="ECO:0007669"/>
    <property type="project" value="UniProtKB-KW"/>
</dbReference>
<evidence type="ECO:0000256" key="8">
    <source>
        <dbReference type="ARBA" id="ARBA00023157"/>
    </source>
</evidence>
<feature type="domain" description="PKD" evidence="13">
    <location>
        <begin position="1434"/>
        <end position="1522"/>
    </location>
</feature>
<dbReference type="PROSITE" id="PS50025">
    <property type="entry name" value="LAM_G_DOMAIN"/>
    <property type="match status" value="1"/>
</dbReference>
<dbReference type="CDD" id="cd00146">
    <property type="entry name" value="PKD"/>
    <property type="match status" value="8"/>
</dbReference>
<evidence type="ECO:0000259" key="12">
    <source>
        <dbReference type="PROSITE" id="PS50025"/>
    </source>
</evidence>
<dbReference type="InterPro" id="IPR035986">
    <property type="entry name" value="PKD_dom_sf"/>
</dbReference>
<dbReference type="InterPro" id="IPR011047">
    <property type="entry name" value="Quinoprotein_ADH-like_sf"/>
</dbReference>
<dbReference type="SUPFAM" id="SSF49299">
    <property type="entry name" value="PKD domain"/>
    <property type="match status" value="8"/>
</dbReference>
<keyword evidence="6" id="KW-1133">Transmembrane helix</keyword>
<keyword evidence="10 15" id="KW-0326">Glycosidase</keyword>
<dbReference type="InterPro" id="IPR036116">
    <property type="entry name" value="FN3_sf"/>
</dbReference>
<dbReference type="SMART" id="SM00089">
    <property type="entry name" value="PKD"/>
    <property type="match status" value="8"/>
</dbReference>
<evidence type="ECO:0000259" key="14">
    <source>
        <dbReference type="PROSITE" id="PS50853"/>
    </source>
</evidence>
<dbReference type="EMBL" id="CP014989">
    <property type="protein sequence ID" value="ANS79788.1"/>
    <property type="molecule type" value="Genomic_DNA"/>
</dbReference>
<dbReference type="PROSITE" id="PS50853">
    <property type="entry name" value="FN3"/>
    <property type="match status" value="1"/>
</dbReference>
<dbReference type="SUPFAM" id="SSF49899">
    <property type="entry name" value="Concanavalin A-like lectins/glucanases"/>
    <property type="match status" value="2"/>
</dbReference>
<evidence type="ECO:0000256" key="7">
    <source>
        <dbReference type="ARBA" id="ARBA00023136"/>
    </source>
</evidence>
<dbReference type="GO" id="GO:0005886">
    <property type="term" value="C:plasma membrane"/>
    <property type="evidence" value="ECO:0007669"/>
    <property type="project" value="TreeGrafter"/>
</dbReference>
<proteinExistence type="predicted"/>
<accession>A0A1B1NEB8</accession>
<keyword evidence="9" id="KW-0966">Cell projection</keyword>
<keyword evidence="15" id="KW-0378">Hydrolase</keyword>
<dbReference type="OrthoDB" id="9802683at2"/>
<keyword evidence="3" id="KW-0812">Transmembrane</keyword>
<dbReference type="SMART" id="SM00560">
    <property type="entry name" value="LamGL"/>
    <property type="match status" value="2"/>
</dbReference>
<dbReference type="GO" id="GO:0006816">
    <property type="term" value="P:calcium ion transport"/>
    <property type="evidence" value="ECO:0007669"/>
    <property type="project" value="TreeGrafter"/>
</dbReference>
<feature type="domain" description="Laminin G" evidence="12">
    <location>
        <begin position="601"/>
        <end position="775"/>
    </location>
</feature>
<keyword evidence="4" id="KW-0732">Signal</keyword>
<evidence type="ECO:0000256" key="1">
    <source>
        <dbReference type="ARBA" id="ARBA00004141"/>
    </source>
</evidence>
<name>A0A1B1NEB8_9MICO</name>
<keyword evidence="16" id="KW-1185">Reference proteome</keyword>
<dbReference type="Proteomes" id="UP000092482">
    <property type="component" value="Chromosome"/>
</dbReference>
<dbReference type="Gene3D" id="2.60.40.10">
    <property type="entry name" value="Immunoglobulins"/>
    <property type="match status" value="9"/>
</dbReference>
<evidence type="ECO:0000256" key="5">
    <source>
        <dbReference type="ARBA" id="ARBA00022737"/>
    </source>
</evidence>
<keyword evidence="8" id="KW-1015">Disulfide bond</keyword>
<sequence length="2118" mass="220345">MHTLRRRGVTPVLLLLALLLGWAVVPLVSPPAASAAISPVEERSSGVVTADALPTAQMNGVAWDQAVVGGTVYVGGNFSQARPAGAAPGTNQTGRANLMSYSLSTGVMTSWNPGANAQVRAVSGSPDGSRIYVGGDFTQVAGQSRSRIAAFNTSNGQVIGSFAPPVGYQVNDIVATDDVVYVAGSFAGVGSQERSNLAAFSASNGALLGWAPSADNQVLTLALSEDDSEVLVGGHFESINGAAVRGLAKLDAQTGALLPWPVAVSNAGPDAAINNLKVEGETVFGSGFHFGPGGNMEGPFQLDVETGDTVWVADCHGDTYDIYPDSVVYAVGHAHYCGNTSMGFPQYSTWRFQHSMAWTREATGTNIREVHGYANWEGQPSPSIVTWLPSMSIGSFTGAYQAGWTVEGNDDYVVIGGEFPRVNSQGQQGLVRFAKGTAAPRNQGPRFDGGVFAPELFAVAADKVKVSWTAGYDADDRDLTYRVVKTGTGVVHETTAASTWWDTPALAWVDDDVTPGQSYTYSVRALDGDGNQVFGSSRSITMPTSVERSDYGQAVLESEPSIYWPLNDTGSPVRDHAGGYQGVAGSQVIFGQPGAMDGETAIRVDGSNNGRVYASAQSHAPTEMSAQVWFRTTSSGRLLGFGDLATGNSGHRDRQLYIGSDGRLNFGVRTGGTSVVTSGQTYNDGQWHQGVATLSGSTARLYVDGVLVAQRHDLGEPEEYVGHWRLGGDSQSGWPSAGNSNFNGWIDDMSIYDRALTRAEVHGLYEASGREAAFAEEPDDAYGQAVFEREPDLYWRLNETDGSVARDSSILNKTGTYRGGHTKGVSGALVDVEDTAVAVNGSNGFISADAPTSDPQRFSTEAWFRTTSTSGGKIIGFGNSNTGLSSSYDRHTYMRNDGRLVFGAWTGQEQTAVSDTAYNDGEWHHVVSTLGDGGMSLYVDGELVATNPNTVAQAYSGYWRVGGDRVWGGASSNYLAGDLDEVAVYSRPLTAEQVVEHYSIGSSTVPNESPNAAFSHEADHLDVTFDASASTDPDGTIESYAWDFGDGTTGTNIQATHSYSDGGTYEVTLTVTDDRGGTDEVSNEVVVVANTPPVASFSSEVSDLQISVDATGSEDEDGSITSFTWDFGDGSAATGPVNSHTYGEPGTYTVELTVVDDDGAVATMSEDVTVTAPPPNQEPQAAFEASVTDLMVAVDASESDDPDGDVVSYDWDFGDGGSGSGVQTSYTYAEAGTYEVTLVVTDDDGASASTTQQVTVTAPPAEVAPQAAFSLSAEDLNLTVDGSASIDTDGTIESFAWDFGDGATATGATATHTYASAGTYTVTLTVTDDDGLQDSASEEVTVTAAPANTPPVADFSADVSFLSVSLDASASSDADGTITSYAWDFGDGATADEAVVSHTYDSAGTYEITLTVTDDDGAEHSVSDTITVVAPVPENESPVAAFESTATGLNVAFDGTGSADPDGTIATWTWSFGDGASASGSAPAHTYQAGGTYTVTLTVVDDDGASDTVTRQLTVAADPGAQTFALDTFQRSVSNGWGSAETGGAWSSTQNGSLFSVANGVGTMRLANPGSSVTTGLGAVSARDVDTTVDLTYDKAPTGSGIYGTVMVRRDATDSYRLRARLMPTGTMLLLSRVSGGSEVYLDNTTVPWVYQPGEVIRLRLVADGASPTQLSGKVWRANEAEPQVWQLSATDSTSGLQDAGSVAVFNYLGGSVANAPVVGGVDNLVVGSTGAPQPNLPPVAAFTGLVDGLTVQVDASSASDPDGDVAAYAWDFGDGSTATGVDASHDYAEAGTYDISLTVTDDDGAEHTVTRQFTVVDPEVNQPPVADFDSVVEGLNLDVDASASSDPDGSLASFDWDFGDGSTGEGEVTQHVYTEPGTYSVELTVTDDEGATDSMTQDVTVGEVAGPDVLKRDTFSRQVSAGWGTADIGGAWTPQGSSAPFSVVDGAGTVTMGSPGSGPRIFTGAVPEADVDAAFTVSLNKAPTGGDTYVTTSVRRDPDTNDQYRVKLRIRPTSTSMILTRVVDGTETTLTSATASGPAYSADEQLGVRIRAQGSSLQAKVWPAGESEPEGWLVQTTDTTPGLQDGGSFGFQAYLSGVATNAPVVARFDEFIVTGAE</sequence>
<dbReference type="KEGG" id="serj:SGUI_2392"/>
<keyword evidence="5" id="KW-0677">Repeat</keyword>
<keyword evidence="7" id="KW-0472">Membrane</keyword>
<reference evidence="15 16" key="1">
    <citation type="submission" date="2016-03" db="EMBL/GenBank/DDBJ databases">
        <title>Shallow-sea hydrothermal system.</title>
        <authorList>
            <person name="Tang K."/>
        </authorList>
    </citation>
    <scope>NUCLEOTIDE SEQUENCE [LARGE SCALE GENOMIC DNA]</scope>
    <source>
        <strain evidence="15 16">JLT9</strain>
    </source>
</reference>
<dbReference type="InterPro" id="IPR003961">
    <property type="entry name" value="FN3_dom"/>
</dbReference>
<feature type="domain" description="PKD" evidence="13">
    <location>
        <begin position="1093"/>
        <end position="1177"/>
    </location>
</feature>
<dbReference type="RefSeq" id="WP_066640674.1">
    <property type="nucleotide sequence ID" value="NZ_CP014989.1"/>
</dbReference>
<dbReference type="PROSITE" id="PS50093">
    <property type="entry name" value="PKD"/>
    <property type="match status" value="8"/>
</dbReference>
<dbReference type="InterPro" id="IPR013431">
    <property type="entry name" value="Delta_60_rpt"/>
</dbReference>
<dbReference type="SMART" id="SM00282">
    <property type="entry name" value="LamG"/>
    <property type="match status" value="2"/>
</dbReference>
<evidence type="ECO:0000256" key="11">
    <source>
        <dbReference type="ARBA" id="ARBA00023326"/>
    </source>
</evidence>
<evidence type="ECO:0000256" key="10">
    <source>
        <dbReference type="ARBA" id="ARBA00023295"/>
    </source>
</evidence>
<dbReference type="InterPro" id="IPR013320">
    <property type="entry name" value="ConA-like_dom_sf"/>
</dbReference>
<dbReference type="SUPFAM" id="SSF49265">
    <property type="entry name" value="Fibronectin type III"/>
    <property type="match status" value="1"/>
</dbReference>
<evidence type="ECO:0000256" key="4">
    <source>
        <dbReference type="ARBA" id="ARBA00022729"/>
    </source>
</evidence>
<dbReference type="Gene3D" id="2.60.120.200">
    <property type="match status" value="2"/>
</dbReference>
<dbReference type="InterPro" id="IPR000601">
    <property type="entry name" value="PKD_dom"/>
</dbReference>
<feature type="domain" description="PKD" evidence="13">
    <location>
        <begin position="1821"/>
        <end position="1902"/>
    </location>
</feature>
<dbReference type="GO" id="GO:0005261">
    <property type="term" value="F:monoatomic cation channel activity"/>
    <property type="evidence" value="ECO:0007669"/>
    <property type="project" value="TreeGrafter"/>
</dbReference>
<dbReference type="PATRIC" id="fig|1758689.4.peg.2495"/>
<feature type="domain" description="PKD" evidence="13">
    <location>
        <begin position="1294"/>
        <end position="1349"/>
    </location>
</feature>
<evidence type="ECO:0000256" key="9">
    <source>
        <dbReference type="ARBA" id="ARBA00023273"/>
    </source>
</evidence>
<dbReference type="Pfam" id="PF17164">
    <property type="entry name" value="DUF5122"/>
    <property type="match status" value="1"/>
</dbReference>
<dbReference type="Pfam" id="PF18911">
    <property type="entry name" value="PKD_4"/>
    <property type="match status" value="8"/>
</dbReference>
<feature type="domain" description="PKD" evidence="13">
    <location>
        <begin position="1735"/>
        <end position="1816"/>
    </location>
</feature>
<evidence type="ECO:0000313" key="16">
    <source>
        <dbReference type="Proteomes" id="UP000092482"/>
    </source>
</evidence>
<dbReference type="Pfam" id="PF13385">
    <property type="entry name" value="Laminin_G_3"/>
    <property type="match status" value="2"/>
</dbReference>
<feature type="domain" description="PKD" evidence="13">
    <location>
        <begin position="1351"/>
        <end position="1435"/>
    </location>
</feature>
<gene>
    <name evidence="15" type="ORF">SGUI_2392</name>
</gene>
<evidence type="ECO:0000259" key="13">
    <source>
        <dbReference type="PROSITE" id="PS50093"/>
    </source>
</evidence>
<dbReference type="SUPFAM" id="SSF50998">
    <property type="entry name" value="Quinoprotein alcohol dehydrogenase-like"/>
    <property type="match status" value="1"/>
</dbReference>